<keyword evidence="8" id="KW-1185">Reference proteome</keyword>
<reference evidence="7" key="1">
    <citation type="submission" date="2019-06" db="EMBL/GenBank/DDBJ databases">
        <authorList>
            <consortium name="Wellcome Sanger Institute Data Sharing"/>
        </authorList>
    </citation>
    <scope>NUCLEOTIDE SEQUENCE [LARGE SCALE GENOMIC DNA]</scope>
</reference>
<dbReference type="InterPro" id="IPR027294">
    <property type="entry name" value="NPS_rcpt"/>
</dbReference>
<feature type="domain" description="G-protein coupled receptors family 1 profile" evidence="6">
    <location>
        <begin position="46"/>
        <end position="300"/>
    </location>
</feature>
<dbReference type="PANTHER" id="PTHR24244">
    <property type="entry name" value="NEUROPEPTIDE S RECEPTOR"/>
    <property type="match status" value="1"/>
</dbReference>
<accession>A0A672IRB0</accession>
<dbReference type="Ensembl" id="ENSSFAT00005045966.1">
    <property type="protein sequence ID" value="ENSSFAP00005044401.1"/>
    <property type="gene ID" value="ENSSFAG00005021851.1"/>
</dbReference>
<protein>
    <submittedName>
        <fullName evidence="7">Si:dkey-78k11.9</fullName>
    </submittedName>
</protein>
<evidence type="ECO:0000256" key="5">
    <source>
        <dbReference type="SAM" id="Phobius"/>
    </source>
</evidence>
<dbReference type="PROSITE" id="PS50262">
    <property type="entry name" value="G_PROTEIN_RECEP_F1_2"/>
    <property type="match status" value="1"/>
</dbReference>
<feature type="transmembrane region" description="Helical" evidence="5">
    <location>
        <begin position="34"/>
        <end position="55"/>
    </location>
</feature>
<reference evidence="7" key="3">
    <citation type="submission" date="2025-09" db="UniProtKB">
        <authorList>
            <consortium name="Ensembl"/>
        </authorList>
    </citation>
    <scope>IDENTIFICATION</scope>
</reference>
<feature type="transmembrane region" description="Helical" evidence="5">
    <location>
        <begin position="141"/>
        <end position="162"/>
    </location>
</feature>
<dbReference type="Gene3D" id="1.20.1070.10">
    <property type="entry name" value="Rhodopsin 7-helix transmembrane proteins"/>
    <property type="match status" value="1"/>
</dbReference>
<dbReference type="GO" id="GO:0008188">
    <property type="term" value="F:neuropeptide receptor activity"/>
    <property type="evidence" value="ECO:0007669"/>
    <property type="project" value="InterPro"/>
</dbReference>
<keyword evidence="2 5" id="KW-0812">Transmembrane</keyword>
<feature type="transmembrane region" description="Helical" evidence="5">
    <location>
        <begin position="195"/>
        <end position="222"/>
    </location>
</feature>
<dbReference type="Proteomes" id="UP000472267">
    <property type="component" value="Chromosome 20"/>
</dbReference>
<dbReference type="AlphaFoldDB" id="A0A672IRB0"/>
<dbReference type="InParanoid" id="A0A672IRB0"/>
<evidence type="ECO:0000256" key="2">
    <source>
        <dbReference type="ARBA" id="ARBA00022692"/>
    </source>
</evidence>
<evidence type="ECO:0000256" key="4">
    <source>
        <dbReference type="ARBA" id="ARBA00023136"/>
    </source>
</evidence>
<feature type="transmembrane region" description="Helical" evidence="5">
    <location>
        <begin position="67"/>
        <end position="91"/>
    </location>
</feature>
<evidence type="ECO:0000259" key="6">
    <source>
        <dbReference type="PROSITE" id="PS50262"/>
    </source>
</evidence>
<feature type="transmembrane region" description="Helical" evidence="5">
    <location>
        <begin position="234"/>
        <end position="252"/>
    </location>
</feature>
<comment type="subcellular location">
    <subcellularLocation>
        <location evidence="1">Membrane</location>
    </subcellularLocation>
</comment>
<dbReference type="Pfam" id="PF00001">
    <property type="entry name" value="7tm_1"/>
    <property type="match status" value="1"/>
</dbReference>
<dbReference type="SUPFAM" id="SSF81321">
    <property type="entry name" value="Family A G protein-coupled receptor-like"/>
    <property type="match status" value="1"/>
</dbReference>
<evidence type="ECO:0000256" key="1">
    <source>
        <dbReference type="ARBA" id="ARBA00004370"/>
    </source>
</evidence>
<dbReference type="InterPro" id="IPR000276">
    <property type="entry name" value="GPCR_Rhodpsn"/>
</dbReference>
<dbReference type="PRINTS" id="PR01157">
    <property type="entry name" value="P2YPURNOCPTR"/>
</dbReference>
<proteinExistence type="predicted"/>
<dbReference type="GO" id="GO:0016020">
    <property type="term" value="C:membrane"/>
    <property type="evidence" value="ECO:0007669"/>
    <property type="project" value="UniProtKB-SubCell"/>
</dbReference>
<reference evidence="7" key="2">
    <citation type="submission" date="2025-08" db="UniProtKB">
        <authorList>
            <consortium name="Ensembl"/>
        </authorList>
    </citation>
    <scope>IDENTIFICATION</scope>
</reference>
<dbReference type="PANTHER" id="PTHR24244:SF0">
    <property type="entry name" value="G-PROTEIN COUPLED RECEPTORS FAMILY 1 PROFILE DOMAIN-CONTAINING PROTEIN"/>
    <property type="match status" value="1"/>
</dbReference>
<keyword evidence="4 5" id="KW-0472">Membrane</keyword>
<name>A0A672IRB0_SALFA</name>
<evidence type="ECO:0000313" key="7">
    <source>
        <dbReference type="Ensembl" id="ENSSFAP00005044401.1"/>
    </source>
</evidence>
<keyword evidence="3 5" id="KW-1133">Transmembrane helix</keyword>
<dbReference type="OMA" id="YIAQRIC"/>
<dbReference type="InterPro" id="IPR017452">
    <property type="entry name" value="GPCR_Rhodpsn_7TM"/>
</dbReference>
<feature type="transmembrane region" description="Helical" evidence="5">
    <location>
        <begin position="111"/>
        <end position="129"/>
    </location>
</feature>
<dbReference type="PRINTS" id="PR00237">
    <property type="entry name" value="GPCRRHODOPSN"/>
</dbReference>
<sequence length="346" mass="39591">NSFKNQTHTKIPHLSNMNNTTCIDDRFPGKFLPAVYISVLIVGLFANGMGMKSLLHNWQKVGDVKIFMLNLGLADVLYLLTLPFLIVYHFNDSKWIFGEIFCKVTRFGFNLNFYGSIGFLTCISMYRYLAIVHPLRVMGRITVTHSVLVSLVVWLLVSAQSVPDMFFMKTSRSNTNKCFETTTNEYVEDYLNYRLGWTLTGFCLPFLITVGCYGHAIAVLFSKDTLDKVLKQRCLKLLFVLIILFSVCYIPFHVLKNLNLWSRVLTKQKMCPQWSNGVYIAHQISRGLACLNSALNPLVYLHINEDISSQLRELLQRIHLKFSRKPTANPQAIAEKYTQTLGMSVV</sequence>
<organism evidence="7 8">
    <name type="scientific">Salarias fasciatus</name>
    <name type="common">Jewelled blenny</name>
    <name type="synonym">Blennius fasciatus</name>
    <dbReference type="NCBI Taxonomy" id="181472"/>
    <lineage>
        <taxon>Eukaryota</taxon>
        <taxon>Metazoa</taxon>
        <taxon>Chordata</taxon>
        <taxon>Craniata</taxon>
        <taxon>Vertebrata</taxon>
        <taxon>Euteleostomi</taxon>
        <taxon>Actinopterygii</taxon>
        <taxon>Neopterygii</taxon>
        <taxon>Teleostei</taxon>
        <taxon>Neoteleostei</taxon>
        <taxon>Acanthomorphata</taxon>
        <taxon>Ovalentaria</taxon>
        <taxon>Blenniimorphae</taxon>
        <taxon>Blenniiformes</taxon>
        <taxon>Blennioidei</taxon>
        <taxon>Blenniidae</taxon>
        <taxon>Salariinae</taxon>
        <taxon>Salarias</taxon>
    </lineage>
</organism>
<evidence type="ECO:0000256" key="3">
    <source>
        <dbReference type="ARBA" id="ARBA00022989"/>
    </source>
</evidence>
<evidence type="ECO:0000313" key="8">
    <source>
        <dbReference type="Proteomes" id="UP000472267"/>
    </source>
</evidence>